<dbReference type="InterPro" id="IPR017441">
    <property type="entry name" value="Protein_kinase_ATP_BS"/>
</dbReference>
<dbReference type="InterPro" id="IPR019749">
    <property type="entry name" value="Band_41_domain"/>
</dbReference>
<proteinExistence type="predicted"/>
<evidence type="ECO:0000259" key="15">
    <source>
        <dbReference type="PROSITE" id="PS50011"/>
    </source>
</evidence>
<dbReference type="PROSITE" id="PS00109">
    <property type="entry name" value="PROTEIN_KINASE_TYR"/>
    <property type="match status" value="1"/>
</dbReference>
<dbReference type="PROSITE" id="PS50011">
    <property type="entry name" value="PROTEIN_KINASE_DOM"/>
    <property type="match status" value="2"/>
</dbReference>
<dbReference type="CDD" id="cd00192">
    <property type="entry name" value="PTKc"/>
    <property type="match status" value="1"/>
</dbReference>
<evidence type="ECO:0000256" key="9">
    <source>
        <dbReference type="ARBA" id="ARBA00022999"/>
    </source>
</evidence>
<comment type="catalytic activity">
    <reaction evidence="12">
        <text>L-tyrosyl-[protein] + ATP = O-phospho-L-tyrosyl-[protein] + ADP + H(+)</text>
        <dbReference type="Rhea" id="RHEA:10596"/>
        <dbReference type="Rhea" id="RHEA-COMP:10136"/>
        <dbReference type="Rhea" id="RHEA-COMP:20101"/>
        <dbReference type="ChEBI" id="CHEBI:15378"/>
        <dbReference type="ChEBI" id="CHEBI:30616"/>
        <dbReference type="ChEBI" id="CHEBI:46858"/>
        <dbReference type="ChEBI" id="CHEBI:61978"/>
        <dbReference type="ChEBI" id="CHEBI:456216"/>
        <dbReference type="EC" id="2.7.10.1"/>
    </reaction>
</comment>
<sequence length="1186" mass="136620">MNQCSNTSGTTHTTITVLEDSGSSIGSASISGLSNGIHNLDLEQSNERDHDTTSNTTASQNSQCYTERMRQINLPLEAETTTHRIYCYRKRIFIEFEHLTNTASEEICIEISRRMGILPNTRLLFGLKVYEDSNQEEWCLPGQPLRPGVKYCFRMRFKMPPLDGQLQSMDPNAYEYLYNQMRHDMVHDCIPSIRYPLKKDNVMGLGAVDMYIDSLEHREPVDRIESNYKRYLPRPLVKAHKIFIKRKICNSFRLLREKKIELARVKWNYVLQLNNLAPDYLLETFKGVVDFIPGDISTSVPVDGGGSLANPTTANVFIKLDLYDTPEPGLKVARRTSKDKLEWALVSKLENIYAVYTRGVSPNTLSCRLEITGMPNGYRIQFESKIQLEAFISYLSGYMRLTTKWMVNLCLQYSTPSLEELIALHCHGPIGGAFSFAKIREQGNKCGSYIIRQCEKEYDTYYIDINTKSICEGLQPEKFKTETFKITKEVNMAFKNQIVVKTIMWKLHLNGTIEVFDKLNKLANFLQTESERKTRLSPSDNDKSPLLLICLPKNVQSKKTEKELSEAELQRKRVQILDLAKDLQWYHNSSRNCDNSKMTEIKADWIQDGGFKDVTVTLKVLKFEEDFKEFRSLASTWSRIQSPHIIKLFGLTLEPPFTMVMEYCKFGPLSEFLRHNKTKVSLRQLIDVVHGLVRGIVYLRNHHIIHGYIRCANLYVTKFDTKTQILEAKISDSGFPRAYRRDDLPWIPFEYHNNLRAAKKEPDVDVWAFATTVWEIFSRGEPIGLVTTEMLRQNYSRDGGILPMPDDCPPEIAEIIMDGWNTDPEKTFNHMQIIERLSCIKESHSTDSTTRDVSENIFENLEDDRALHNGFTEQSDIFSFPSYFNATNSVLEIPRGKVIFKKKIGEGHYGTVHLGEVRYNDSNTREYVAIKTLKSARATQLSNDFMREIEIMESLSHRNIVKIKHWIQRPFCIIMEYLESGSFLVYLTSKKPNLTNPILLGFALDIARGMDYLAGQNIIHRDLAARNILVDRDSVKISDFGLAQRADSDGYYVPHSSREIPIKWYAPEAIKKDAKFSSQSDVWSYGVTLFEMFSRGESPNLEPNVELSQEEFLMRLDRGDRLRKPTLCEDHIYNRLMKPCWHGNPKMRPNFGEIIGIIQSIRNEDINTIPKSDFNISPPTSPTSMN</sequence>
<evidence type="ECO:0000256" key="13">
    <source>
        <dbReference type="ARBA" id="ARBA00051245"/>
    </source>
</evidence>
<comment type="catalytic activity">
    <reaction evidence="13">
        <text>L-tyrosyl-[protein] + ATP = O-phospho-L-tyrosyl-[protein] + ADP + H(+)</text>
        <dbReference type="Rhea" id="RHEA:10596"/>
        <dbReference type="Rhea" id="RHEA-COMP:10136"/>
        <dbReference type="Rhea" id="RHEA-COMP:20101"/>
        <dbReference type="ChEBI" id="CHEBI:15378"/>
        <dbReference type="ChEBI" id="CHEBI:30616"/>
        <dbReference type="ChEBI" id="CHEBI:46858"/>
        <dbReference type="ChEBI" id="CHEBI:61978"/>
        <dbReference type="ChEBI" id="CHEBI:456216"/>
        <dbReference type="EC" id="2.7.10.2"/>
    </reaction>
</comment>
<dbReference type="KEGG" id="scac:106090670"/>
<dbReference type="OrthoDB" id="1915767at2759"/>
<evidence type="ECO:0000256" key="11">
    <source>
        <dbReference type="ARBA" id="ARBA00023137"/>
    </source>
</evidence>
<dbReference type="GO" id="GO:0048468">
    <property type="term" value="P:cell development"/>
    <property type="evidence" value="ECO:0007669"/>
    <property type="project" value="UniProtKB-ARBA"/>
</dbReference>
<evidence type="ECO:0000256" key="7">
    <source>
        <dbReference type="ARBA" id="ARBA00022777"/>
    </source>
</evidence>
<keyword evidence="6 14" id="KW-0547">Nucleotide-binding</keyword>
<dbReference type="EnsemblMetazoa" id="SCAU016080-RA">
    <property type="protein sequence ID" value="SCAU016080-PA"/>
    <property type="gene ID" value="SCAU016080"/>
</dbReference>
<evidence type="ECO:0000256" key="4">
    <source>
        <dbReference type="ARBA" id="ARBA00022679"/>
    </source>
</evidence>
<dbReference type="GO" id="GO:0050793">
    <property type="term" value="P:regulation of developmental process"/>
    <property type="evidence" value="ECO:0007669"/>
    <property type="project" value="UniProtKB-ARBA"/>
</dbReference>
<dbReference type="InterPro" id="IPR000299">
    <property type="entry name" value="FERM_domain"/>
</dbReference>
<evidence type="ECO:0000256" key="1">
    <source>
        <dbReference type="ARBA" id="ARBA00004308"/>
    </source>
</evidence>
<keyword evidence="8 14" id="KW-0067">ATP-binding</keyword>
<evidence type="ECO:0000256" key="6">
    <source>
        <dbReference type="ARBA" id="ARBA00022741"/>
    </source>
</evidence>
<dbReference type="SMART" id="SM00295">
    <property type="entry name" value="B41"/>
    <property type="match status" value="1"/>
</dbReference>
<dbReference type="InterPro" id="IPR011009">
    <property type="entry name" value="Kinase-like_dom_sf"/>
</dbReference>
<dbReference type="InterPro" id="IPR051286">
    <property type="entry name" value="JAK"/>
</dbReference>
<dbReference type="InterPro" id="IPR020635">
    <property type="entry name" value="Tyr_kinase_cat_dom"/>
</dbReference>
<dbReference type="InterPro" id="IPR019748">
    <property type="entry name" value="FERM_central"/>
</dbReference>
<feature type="domain" description="Protein kinase" evidence="15">
    <location>
        <begin position="898"/>
        <end position="1161"/>
    </location>
</feature>
<dbReference type="GO" id="GO:0004714">
    <property type="term" value="F:transmembrane receptor protein tyrosine kinase activity"/>
    <property type="evidence" value="ECO:0007669"/>
    <property type="project" value="UniProtKB-EC"/>
</dbReference>
<keyword evidence="7" id="KW-0418">Kinase</keyword>
<comment type="subcellular location">
    <subcellularLocation>
        <location evidence="1">Endomembrane system</location>
    </subcellularLocation>
</comment>
<keyword evidence="4" id="KW-0808">Transferase</keyword>
<dbReference type="Pfam" id="PF07714">
    <property type="entry name" value="PK_Tyr_Ser-Thr"/>
    <property type="match status" value="2"/>
</dbReference>
<name>A0A1I8QDB5_STOCA</name>
<evidence type="ECO:0000256" key="5">
    <source>
        <dbReference type="ARBA" id="ARBA00022737"/>
    </source>
</evidence>
<evidence type="ECO:0000256" key="10">
    <source>
        <dbReference type="ARBA" id="ARBA00023136"/>
    </source>
</evidence>
<dbReference type="Proteomes" id="UP000095300">
    <property type="component" value="Unassembled WGS sequence"/>
</dbReference>
<keyword evidence="9" id="KW-0727">SH2 domain</keyword>
<dbReference type="InterPro" id="IPR001245">
    <property type="entry name" value="Ser-Thr/Tyr_kinase_cat_dom"/>
</dbReference>
<organism evidence="17 18">
    <name type="scientific">Stomoxys calcitrans</name>
    <name type="common">Stable fly</name>
    <name type="synonym">Conops calcitrans</name>
    <dbReference type="NCBI Taxonomy" id="35570"/>
    <lineage>
        <taxon>Eukaryota</taxon>
        <taxon>Metazoa</taxon>
        <taxon>Ecdysozoa</taxon>
        <taxon>Arthropoda</taxon>
        <taxon>Hexapoda</taxon>
        <taxon>Insecta</taxon>
        <taxon>Pterygota</taxon>
        <taxon>Neoptera</taxon>
        <taxon>Endopterygota</taxon>
        <taxon>Diptera</taxon>
        <taxon>Brachycera</taxon>
        <taxon>Muscomorpha</taxon>
        <taxon>Muscoidea</taxon>
        <taxon>Muscidae</taxon>
        <taxon>Stomoxys</taxon>
    </lineage>
</organism>
<dbReference type="STRING" id="35570.A0A1I8QDB5"/>
<dbReference type="GO" id="GO:0012505">
    <property type="term" value="C:endomembrane system"/>
    <property type="evidence" value="ECO:0007669"/>
    <property type="project" value="UniProtKB-SubCell"/>
</dbReference>
<evidence type="ECO:0000256" key="12">
    <source>
        <dbReference type="ARBA" id="ARBA00051243"/>
    </source>
</evidence>
<dbReference type="VEuPathDB" id="VectorBase:SCAU016080"/>
<evidence type="ECO:0000256" key="8">
    <source>
        <dbReference type="ARBA" id="ARBA00022840"/>
    </source>
</evidence>
<keyword evidence="3" id="KW-0597">Phosphoprotein</keyword>
<dbReference type="AlphaFoldDB" id="A0A1I8QDB5"/>
<dbReference type="PRINTS" id="PR00109">
    <property type="entry name" value="TYRKINASE"/>
</dbReference>
<dbReference type="Gene3D" id="1.10.510.10">
    <property type="entry name" value="Transferase(Phosphotransferase) domain 1"/>
    <property type="match status" value="2"/>
</dbReference>
<evidence type="ECO:0000313" key="18">
    <source>
        <dbReference type="Proteomes" id="UP000095300"/>
    </source>
</evidence>
<dbReference type="CDD" id="cd09921">
    <property type="entry name" value="SH2_Jak_family"/>
    <property type="match status" value="1"/>
</dbReference>
<feature type="domain" description="Protein kinase" evidence="15">
    <location>
        <begin position="586"/>
        <end position="847"/>
    </location>
</feature>
<dbReference type="GO" id="GO:0071944">
    <property type="term" value="C:cell periphery"/>
    <property type="evidence" value="ECO:0007669"/>
    <property type="project" value="UniProtKB-ARBA"/>
</dbReference>
<keyword evidence="10" id="KW-0472">Membrane</keyword>
<dbReference type="PANTHER" id="PTHR45807:SF7">
    <property type="entry name" value="TYROSINE-PROTEIN KINASE HOPSCOTCH"/>
    <property type="match status" value="1"/>
</dbReference>
<dbReference type="InterPro" id="IPR000719">
    <property type="entry name" value="Prot_kinase_dom"/>
</dbReference>
<dbReference type="Pfam" id="PF21990">
    <property type="entry name" value="SH2_1"/>
    <property type="match status" value="1"/>
</dbReference>
<evidence type="ECO:0000256" key="2">
    <source>
        <dbReference type="ARBA" id="ARBA00011903"/>
    </source>
</evidence>
<evidence type="ECO:0000256" key="3">
    <source>
        <dbReference type="ARBA" id="ARBA00022553"/>
    </source>
</evidence>
<evidence type="ECO:0000259" key="16">
    <source>
        <dbReference type="PROSITE" id="PS50057"/>
    </source>
</evidence>
<feature type="binding site" evidence="14">
    <location>
        <position position="931"/>
    </location>
    <ligand>
        <name>ATP</name>
        <dbReference type="ChEBI" id="CHEBI:30616"/>
    </ligand>
</feature>
<dbReference type="GO" id="GO:0051130">
    <property type="term" value="P:positive regulation of cellular component organization"/>
    <property type="evidence" value="ECO:0007669"/>
    <property type="project" value="UniProtKB-ARBA"/>
</dbReference>
<accession>A0A1I8QDB5</accession>
<feature type="domain" description="FERM" evidence="16">
    <location>
        <begin position="81"/>
        <end position="406"/>
    </location>
</feature>
<dbReference type="PROSITE" id="PS00107">
    <property type="entry name" value="PROTEIN_KINASE_ATP"/>
    <property type="match status" value="1"/>
</dbReference>
<dbReference type="Gene3D" id="1.20.80.10">
    <property type="match status" value="1"/>
</dbReference>
<dbReference type="GO" id="GO:0002009">
    <property type="term" value="P:morphogenesis of an epithelium"/>
    <property type="evidence" value="ECO:0007669"/>
    <property type="project" value="UniProtKB-ARBA"/>
</dbReference>
<dbReference type="GO" id="GO:0009887">
    <property type="term" value="P:animal organ morphogenesis"/>
    <property type="evidence" value="ECO:0007669"/>
    <property type="project" value="UniProtKB-ARBA"/>
</dbReference>
<dbReference type="PROSITE" id="PS50057">
    <property type="entry name" value="FERM_3"/>
    <property type="match status" value="1"/>
</dbReference>
<keyword evidence="11" id="KW-0829">Tyrosine-protein kinase</keyword>
<dbReference type="InterPro" id="IPR008266">
    <property type="entry name" value="Tyr_kinase_AS"/>
</dbReference>
<gene>
    <name evidence="17" type="primary">106090670</name>
</gene>
<dbReference type="GO" id="GO:0005829">
    <property type="term" value="C:cytosol"/>
    <property type="evidence" value="ECO:0007669"/>
    <property type="project" value="TreeGrafter"/>
</dbReference>
<evidence type="ECO:0000256" key="14">
    <source>
        <dbReference type="PROSITE-ProRule" id="PRU10141"/>
    </source>
</evidence>
<dbReference type="Gene3D" id="3.30.200.20">
    <property type="entry name" value="Phosphorylase Kinase, domain 1"/>
    <property type="match status" value="1"/>
</dbReference>
<dbReference type="GO" id="GO:0007259">
    <property type="term" value="P:cell surface receptor signaling pathway via JAK-STAT"/>
    <property type="evidence" value="ECO:0007669"/>
    <property type="project" value="TreeGrafter"/>
</dbReference>
<dbReference type="InterPro" id="IPR014352">
    <property type="entry name" value="FERM/acyl-CoA-bd_prot_sf"/>
</dbReference>
<keyword evidence="18" id="KW-1185">Reference proteome</keyword>
<dbReference type="FunFam" id="1.10.510.10:FF:001512">
    <property type="entry name" value="Receptor tyrosine-protein kinase erbB-2"/>
    <property type="match status" value="1"/>
</dbReference>
<dbReference type="GO" id="GO:0030182">
    <property type="term" value="P:neuron differentiation"/>
    <property type="evidence" value="ECO:0007669"/>
    <property type="project" value="UniProtKB-ARBA"/>
</dbReference>
<protein>
    <recommendedName>
        <fullName evidence="2">non-specific protein-tyrosine kinase</fullName>
        <ecNumber evidence="2">2.7.10.2</ecNumber>
    </recommendedName>
</protein>
<dbReference type="InterPro" id="IPR000980">
    <property type="entry name" value="SH2"/>
</dbReference>
<dbReference type="GO" id="GO:0005126">
    <property type="term" value="F:cytokine receptor binding"/>
    <property type="evidence" value="ECO:0007669"/>
    <property type="project" value="TreeGrafter"/>
</dbReference>
<reference evidence="17" key="1">
    <citation type="submission" date="2020-05" db="UniProtKB">
        <authorList>
            <consortium name="EnsemblMetazoa"/>
        </authorList>
    </citation>
    <scope>IDENTIFICATION</scope>
    <source>
        <strain evidence="17">USDA</strain>
    </source>
</reference>
<dbReference type="SUPFAM" id="SSF56112">
    <property type="entry name" value="Protein kinase-like (PK-like)"/>
    <property type="match status" value="2"/>
</dbReference>
<keyword evidence="5" id="KW-0677">Repeat</keyword>
<dbReference type="GO" id="GO:0019221">
    <property type="term" value="P:cytokine-mediated signaling pathway"/>
    <property type="evidence" value="ECO:0007669"/>
    <property type="project" value="TreeGrafter"/>
</dbReference>
<dbReference type="EC" id="2.7.10.2" evidence="2"/>
<dbReference type="CDD" id="cd14473">
    <property type="entry name" value="FERM_B-lobe"/>
    <property type="match status" value="1"/>
</dbReference>
<dbReference type="GO" id="GO:0004715">
    <property type="term" value="F:non-membrane spanning protein tyrosine kinase activity"/>
    <property type="evidence" value="ECO:0007669"/>
    <property type="project" value="UniProtKB-EC"/>
</dbReference>
<dbReference type="SMART" id="SM00219">
    <property type="entry name" value="TyrKc"/>
    <property type="match status" value="1"/>
</dbReference>
<dbReference type="PANTHER" id="PTHR45807">
    <property type="entry name" value="TYROSINE-PROTEIN KINASE HOPSCOTCH"/>
    <property type="match status" value="1"/>
</dbReference>
<evidence type="ECO:0000313" key="17">
    <source>
        <dbReference type="EnsemblMetazoa" id="SCAU016080-PA"/>
    </source>
</evidence>
<dbReference type="GO" id="GO:0005524">
    <property type="term" value="F:ATP binding"/>
    <property type="evidence" value="ECO:0007669"/>
    <property type="project" value="UniProtKB-UniRule"/>
</dbReference>
<dbReference type="GO" id="GO:0035556">
    <property type="term" value="P:intracellular signal transduction"/>
    <property type="evidence" value="ECO:0007669"/>
    <property type="project" value="TreeGrafter"/>
</dbReference>